<dbReference type="SUPFAM" id="SSF56219">
    <property type="entry name" value="DNase I-like"/>
    <property type="match status" value="1"/>
</dbReference>
<feature type="compositionally biased region" description="Basic and acidic residues" evidence="1">
    <location>
        <begin position="16"/>
        <end position="25"/>
    </location>
</feature>
<reference evidence="3" key="1">
    <citation type="submission" date="2021-01" db="EMBL/GenBank/DDBJ databases">
        <authorList>
            <person name="Corre E."/>
            <person name="Pelletier E."/>
            <person name="Niang G."/>
            <person name="Scheremetjew M."/>
            <person name="Finn R."/>
            <person name="Kale V."/>
            <person name="Holt S."/>
            <person name="Cochrane G."/>
            <person name="Meng A."/>
            <person name="Brown T."/>
            <person name="Cohen L."/>
        </authorList>
    </citation>
    <scope>NUCLEOTIDE SEQUENCE</scope>
    <source>
        <strain evidence="3">CCMP2058</strain>
    </source>
</reference>
<dbReference type="PANTHER" id="PTHR12121:SF34">
    <property type="entry name" value="PROTEIN ANGEL"/>
    <property type="match status" value="1"/>
</dbReference>
<name>A0A7S0D1R6_9EUKA</name>
<feature type="region of interest" description="Disordered" evidence="1">
    <location>
        <begin position="16"/>
        <end position="45"/>
    </location>
</feature>
<feature type="region of interest" description="Disordered" evidence="1">
    <location>
        <begin position="596"/>
        <end position="618"/>
    </location>
</feature>
<dbReference type="Gene3D" id="3.60.10.10">
    <property type="entry name" value="Endonuclease/exonuclease/phosphatase"/>
    <property type="match status" value="1"/>
</dbReference>
<feature type="domain" description="Endonuclease/exonuclease/phosphatase" evidence="2">
    <location>
        <begin position="222"/>
        <end position="473"/>
    </location>
</feature>
<evidence type="ECO:0000256" key="1">
    <source>
        <dbReference type="SAM" id="MobiDB-lite"/>
    </source>
</evidence>
<dbReference type="EMBL" id="HBEM01008282">
    <property type="protein sequence ID" value="CAD8440376.1"/>
    <property type="molecule type" value="Transcribed_RNA"/>
</dbReference>
<evidence type="ECO:0000313" key="3">
    <source>
        <dbReference type="EMBL" id="CAD8440376.1"/>
    </source>
</evidence>
<gene>
    <name evidence="3" type="ORF">LAMO00422_LOCUS5799</name>
</gene>
<dbReference type="GO" id="GO:0000175">
    <property type="term" value="F:3'-5'-RNA exonuclease activity"/>
    <property type="evidence" value="ECO:0007669"/>
    <property type="project" value="TreeGrafter"/>
</dbReference>
<protein>
    <recommendedName>
        <fullName evidence="2">Endonuclease/exonuclease/phosphatase domain-containing protein</fullName>
    </recommendedName>
</protein>
<evidence type="ECO:0000259" key="2">
    <source>
        <dbReference type="Pfam" id="PF03372"/>
    </source>
</evidence>
<dbReference type="InterPro" id="IPR036691">
    <property type="entry name" value="Endo/exonu/phosph_ase_sf"/>
</dbReference>
<dbReference type="Pfam" id="PF03372">
    <property type="entry name" value="Exo_endo_phos"/>
    <property type="match status" value="1"/>
</dbReference>
<proteinExistence type="predicted"/>
<dbReference type="AlphaFoldDB" id="A0A7S0D1R6"/>
<accession>A0A7S0D1R6</accession>
<dbReference type="InterPro" id="IPR050410">
    <property type="entry name" value="CCR4/nocturin_mRNA_transcr"/>
</dbReference>
<sequence length="618" mass="71012">MGNLACASEANEVKHSVDIVNEKGLSEQPTTEGEGDAQSKESEPVKIVVSSLDIKTEEEDITVSETKACPKKPLLRSRPSWRDKVKNGRKVPPTLDLHLSRLPQPIVGCEITPIVANGDPCQRPEVVRWLRRKADSKGGWMEIAKGWQYTPSNDDLGYQLRNEFRVENKIYAEESNRVLPAPNEPNHRTWIRRAIKRESSGNKKPANSDSSKGYSFETFRVLSWNTLSDSASHSWEKMCDHHMLLWPYRIRNIMRHIKMQNADILCLQEVDKKHMSTFWQRDLCEEDTYQSQYAGSNYGCAIFYRRQKFQMLKCDIVDFKGSIHQFLERPCEQWIKDHPHDEASMIECRDEKLNVRRKGLIFELQPNGCSVGSSRRDHLFVATLHLYKSEKRSEPYIRIFQIHSLLKALEKFTAGVEDPKIIVAGDFNSVPGSSVYHYMSHGFIDPSHIELKDCVLFKAISPHELTHNFKFKSSYKEVLKREESYCRHSPQLTPVVEYIWFTHRTDFHAKGVVPIPEKEKKIYPQIVGISSDHQMLIAEFTTNRLVEASNDDRKVEVAEKRDATDTITPRHAAVAKNKLHGAGGFQSRISRLVNKQSSLNRGLQSPRSIARSKATSWK</sequence>
<dbReference type="InterPro" id="IPR005135">
    <property type="entry name" value="Endo/exonuclease/phosphatase"/>
</dbReference>
<dbReference type="PANTHER" id="PTHR12121">
    <property type="entry name" value="CARBON CATABOLITE REPRESSOR PROTEIN 4"/>
    <property type="match status" value="1"/>
</dbReference>
<organism evidence="3">
    <name type="scientific">Amorphochlora amoebiformis</name>
    <dbReference type="NCBI Taxonomy" id="1561963"/>
    <lineage>
        <taxon>Eukaryota</taxon>
        <taxon>Sar</taxon>
        <taxon>Rhizaria</taxon>
        <taxon>Cercozoa</taxon>
        <taxon>Chlorarachniophyceae</taxon>
        <taxon>Amorphochlora</taxon>
    </lineage>
</organism>